<dbReference type="GO" id="GO:0009966">
    <property type="term" value="P:regulation of signal transduction"/>
    <property type="evidence" value="ECO:0007669"/>
    <property type="project" value="InterPro"/>
</dbReference>
<feature type="region of interest" description="Disordered" evidence="1">
    <location>
        <begin position="47"/>
        <end position="66"/>
    </location>
</feature>
<comment type="caution">
    <text evidence="2">The sequence shown here is derived from an EMBL/GenBank/DDBJ whole genome shotgun (WGS) entry which is preliminary data.</text>
</comment>
<evidence type="ECO:0000313" key="3">
    <source>
        <dbReference type="Proteomes" id="UP001311799"/>
    </source>
</evidence>
<reference evidence="2 3" key="1">
    <citation type="submission" date="2023-10" db="EMBL/GenBank/DDBJ databases">
        <title>Comparative genomics analysis reveals potential genetic determinants of host preference in Cryptosporidium xiaoi.</title>
        <authorList>
            <person name="Xiao L."/>
            <person name="Li J."/>
        </authorList>
    </citation>
    <scope>NUCLEOTIDE SEQUENCE [LARGE SCALE GENOMIC DNA]</scope>
    <source>
        <strain evidence="2 3">52996</strain>
    </source>
</reference>
<dbReference type="PANTHER" id="PTHR12398">
    <property type="entry name" value="PROTEIN PHOSPHATASE INHIBITOR"/>
    <property type="match status" value="1"/>
</dbReference>
<name>A0AAV9XVM1_9CRYT</name>
<dbReference type="AlphaFoldDB" id="A0AAV9XVM1"/>
<evidence type="ECO:0000313" key="2">
    <source>
        <dbReference type="EMBL" id="KAK6588538.1"/>
    </source>
</evidence>
<keyword evidence="2" id="KW-0650">Protein phosphatase inhibitor</keyword>
<keyword evidence="3" id="KW-1185">Reference proteome</keyword>
<sequence length="151" mass="17314">MKKEGIKDSYKTRKGVTWDEDNIELHDADRGSRMKIDEPNTPYYYYSSGNSSFSEDESQEPMINAGKVVTPEDIRLKLVEYSRNLDKDLNEGICMSDNCHFTCNSPKGTGKNETFESKRKLHYNEFIIAKSSGELFSDEERASDSDKDSQK</sequence>
<proteinExistence type="predicted"/>
<organism evidence="2 3">
    <name type="scientific">Cryptosporidium xiaoi</name>
    <dbReference type="NCBI Taxonomy" id="659607"/>
    <lineage>
        <taxon>Eukaryota</taxon>
        <taxon>Sar</taxon>
        <taxon>Alveolata</taxon>
        <taxon>Apicomplexa</taxon>
        <taxon>Conoidasida</taxon>
        <taxon>Coccidia</taxon>
        <taxon>Eucoccidiorida</taxon>
        <taxon>Eimeriorina</taxon>
        <taxon>Cryptosporidiidae</taxon>
        <taxon>Cryptosporidium</taxon>
    </lineage>
</organism>
<dbReference type="GO" id="GO:0004864">
    <property type="term" value="F:protein phosphatase inhibitor activity"/>
    <property type="evidence" value="ECO:0007669"/>
    <property type="project" value="UniProtKB-KW"/>
</dbReference>
<dbReference type="Proteomes" id="UP001311799">
    <property type="component" value="Unassembled WGS sequence"/>
</dbReference>
<dbReference type="EMBL" id="JAWDEY010000032">
    <property type="protein sequence ID" value="KAK6588538.1"/>
    <property type="molecule type" value="Genomic_DNA"/>
</dbReference>
<evidence type="ECO:0000256" key="1">
    <source>
        <dbReference type="SAM" id="MobiDB-lite"/>
    </source>
</evidence>
<dbReference type="InterPro" id="IPR007062">
    <property type="entry name" value="PPI-2"/>
</dbReference>
<dbReference type="PANTHER" id="PTHR12398:SF20">
    <property type="entry name" value="PROTEIN PHOSPHATASE 1 REGULATORY INHIBITOR SUBUNIT 2"/>
    <property type="match status" value="1"/>
</dbReference>
<dbReference type="Pfam" id="PF04979">
    <property type="entry name" value="IPP-2"/>
    <property type="match status" value="1"/>
</dbReference>
<protein>
    <submittedName>
        <fullName evidence="2">Phosphatase inhibitor 2</fullName>
    </submittedName>
</protein>
<accession>A0AAV9XVM1</accession>
<gene>
    <name evidence="2" type="ORF">RS030_4534</name>
</gene>